<feature type="domain" description="Alpha-N-acetylglucosaminidase N-terminal" evidence="4">
    <location>
        <begin position="31"/>
        <end position="120"/>
    </location>
</feature>
<comment type="caution">
    <text evidence="6">The sequence shown here is derived from an EMBL/GenBank/DDBJ whole genome shotgun (WGS) entry which is preliminary data.</text>
</comment>
<dbReference type="Proteomes" id="UP000696485">
    <property type="component" value="Unassembled WGS sequence"/>
</dbReference>
<sequence length="820" mass="91983">MVKKQGARSWALIGVVFMVQALSASAQSTAPLQGLVQRLLPRAYHRNFDFQIVPDITPANPENKYDVFRVSNKNNAATGTRVLIEGTTVAALGRGLKYYLDQAAEIELAWTGDRFDELPRMPPPVPDVELDTMVTVTTGHVRGSFVPHRYYTNVVTFGYQFAFWDWKRWEREIDWMLLNGINLLPAMVGQEYVTRQFFRNLSLTDQDLDSFFTGPVFQPWQRMGNLQGSWQHGLLNTSATNELVYKNKFIDSQWALQQRILTRLREFGITAILPAFQGFVPQALPAKFPNAVFKKSSNWSGFPAEHTQVTYLLQTDPLFNNFTAQFLKLQQELNGGYTSHYYLLDLYNELTPDCQTPACSRATTTSVTHALQSVDKDAVWAMQGWFLTNTTAWNPENTSAYFAGIKDANGTPFIMDLAAESKGLAVWDDTDGFYGNDFGWSALNNFGAAQGMFGKLSSIFSAPFEVYNKYPNMKGIGVTAESINNNEYVYSALLDLAWHNPKQPVDQAEHLSRFVRRRYGPNRASTTVQSAFATLSKTVWDAPAGQLSQSKSFVEKVPALNMYTGPTAWLGTVYNYNKTEVVGAWTKLVQAALIDNRSNVPKTFKFDLVDLTREVLLGSTVLPALHKNLVDAYTAKDIPEVRAAGRQVIALITDINTLLNSHRLFSFGTNVRDARESIDPIARSGYVQFPASANGPSKAGYQQFLESNARDLVTWWGPNSGDLADYASKQWGGLLSSYYLPRWTLFIEELEQAVTAGKEWDRDAYIAKTLVREAGWQKEVWGRNPGESWETNGQEPTEVVRELYHKWGATAVRVAAGGMA</sequence>
<dbReference type="InterPro" id="IPR029018">
    <property type="entry name" value="Hex-like_dom2"/>
</dbReference>
<evidence type="ECO:0000259" key="4">
    <source>
        <dbReference type="Pfam" id="PF12971"/>
    </source>
</evidence>
<keyword evidence="7" id="KW-1185">Reference proteome</keyword>
<keyword evidence="2" id="KW-0732">Signal</keyword>
<feature type="domain" description="Alpha-N-acetylglucosaminidase tim-barrel" evidence="3">
    <location>
        <begin position="149"/>
        <end position="499"/>
    </location>
</feature>
<proteinExistence type="predicted"/>
<evidence type="ECO:0000259" key="5">
    <source>
        <dbReference type="Pfam" id="PF12972"/>
    </source>
</evidence>
<dbReference type="Gene3D" id="1.20.120.670">
    <property type="entry name" value="N-acetyl-b-d-glucoasminidase"/>
    <property type="match status" value="1"/>
</dbReference>
<dbReference type="InterPro" id="IPR007781">
    <property type="entry name" value="NAGLU"/>
</dbReference>
<evidence type="ECO:0000313" key="6">
    <source>
        <dbReference type="EMBL" id="KAF9328300.1"/>
    </source>
</evidence>
<dbReference type="GO" id="GO:0016787">
    <property type="term" value="F:hydrolase activity"/>
    <property type="evidence" value="ECO:0007669"/>
    <property type="project" value="UniProtKB-KW"/>
</dbReference>
<organism evidence="6 7">
    <name type="scientific">Podila minutissima</name>
    <dbReference type="NCBI Taxonomy" id="64525"/>
    <lineage>
        <taxon>Eukaryota</taxon>
        <taxon>Fungi</taxon>
        <taxon>Fungi incertae sedis</taxon>
        <taxon>Mucoromycota</taxon>
        <taxon>Mortierellomycotina</taxon>
        <taxon>Mortierellomycetes</taxon>
        <taxon>Mortierellales</taxon>
        <taxon>Mortierellaceae</taxon>
        <taxon>Podila</taxon>
    </lineage>
</organism>
<evidence type="ECO:0000259" key="3">
    <source>
        <dbReference type="Pfam" id="PF05089"/>
    </source>
</evidence>
<dbReference type="EMBL" id="JAAAUY010000578">
    <property type="protein sequence ID" value="KAF9328300.1"/>
    <property type="molecule type" value="Genomic_DNA"/>
</dbReference>
<evidence type="ECO:0000256" key="1">
    <source>
        <dbReference type="ARBA" id="ARBA00022801"/>
    </source>
</evidence>
<keyword evidence="1" id="KW-0378">Hydrolase</keyword>
<dbReference type="Pfam" id="PF12971">
    <property type="entry name" value="NAGLU_N"/>
    <property type="match status" value="1"/>
</dbReference>
<dbReference type="PANTHER" id="PTHR12872">
    <property type="entry name" value="ALPHA-N-ACETYLGLUCOSAMINIDASE"/>
    <property type="match status" value="1"/>
</dbReference>
<dbReference type="AlphaFoldDB" id="A0A9P5SG17"/>
<feature type="domain" description="Alpha-N-acetylglucosaminidase C-terminal" evidence="5">
    <location>
        <begin position="512"/>
        <end position="805"/>
    </location>
</feature>
<dbReference type="Pfam" id="PF12972">
    <property type="entry name" value="NAGLU_C"/>
    <property type="match status" value="1"/>
</dbReference>
<evidence type="ECO:0008006" key="8">
    <source>
        <dbReference type="Google" id="ProtNLM"/>
    </source>
</evidence>
<dbReference type="PANTHER" id="PTHR12872:SF1">
    <property type="entry name" value="ALPHA-N-ACETYLGLUCOSAMINIDASE"/>
    <property type="match status" value="1"/>
</dbReference>
<evidence type="ECO:0000256" key="2">
    <source>
        <dbReference type="SAM" id="SignalP"/>
    </source>
</evidence>
<protein>
    <recommendedName>
        <fullName evidence="8">Alpha-N-acetylglucosaminidase</fullName>
    </recommendedName>
</protein>
<dbReference type="Pfam" id="PF05089">
    <property type="entry name" value="NAGLU"/>
    <property type="match status" value="1"/>
</dbReference>
<dbReference type="InterPro" id="IPR024240">
    <property type="entry name" value="NAGLU_N"/>
</dbReference>
<dbReference type="InterPro" id="IPR024732">
    <property type="entry name" value="NAGLU_C"/>
</dbReference>
<feature type="signal peptide" evidence="2">
    <location>
        <begin position="1"/>
        <end position="26"/>
    </location>
</feature>
<dbReference type="Gene3D" id="3.20.20.80">
    <property type="entry name" value="Glycosidases"/>
    <property type="match status" value="1"/>
</dbReference>
<gene>
    <name evidence="6" type="ORF">BG006_008483</name>
</gene>
<feature type="chain" id="PRO_5040190971" description="Alpha-N-acetylglucosaminidase" evidence="2">
    <location>
        <begin position="27"/>
        <end position="820"/>
    </location>
</feature>
<dbReference type="Gene3D" id="3.30.379.10">
    <property type="entry name" value="Chitobiase/beta-hexosaminidase domain 2-like"/>
    <property type="match status" value="1"/>
</dbReference>
<dbReference type="InterPro" id="IPR024733">
    <property type="entry name" value="NAGLU_tim-barrel"/>
</dbReference>
<accession>A0A9P5SG17</accession>
<reference evidence="6" key="1">
    <citation type="journal article" date="2020" name="Fungal Divers.">
        <title>Resolving the Mortierellaceae phylogeny through synthesis of multi-gene phylogenetics and phylogenomics.</title>
        <authorList>
            <person name="Vandepol N."/>
            <person name="Liber J."/>
            <person name="Desiro A."/>
            <person name="Na H."/>
            <person name="Kennedy M."/>
            <person name="Barry K."/>
            <person name="Grigoriev I.V."/>
            <person name="Miller A.N."/>
            <person name="O'Donnell K."/>
            <person name="Stajich J.E."/>
            <person name="Bonito G."/>
        </authorList>
    </citation>
    <scope>NUCLEOTIDE SEQUENCE</scope>
    <source>
        <strain evidence="6">NVP1</strain>
    </source>
</reference>
<evidence type="ECO:0000313" key="7">
    <source>
        <dbReference type="Proteomes" id="UP000696485"/>
    </source>
</evidence>
<name>A0A9P5SG17_9FUNG</name>